<dbReference type="Proteomes" id="UP000796880">
    <property type="component" value="Unassembled WGS sequence"/>
</dbReference>
<protein>
    <submittedName>
        <fullName evidence="1">Uncharacterized protein</fullName>
    </submittedName>
</protein>
<organism evidence="1 2">
    <name type="scientific">Rhamnella rubrinervis</name>
    <dbReference type="NCBI Taxonomy" id="2594499"/>
    <lineage>
        <taxon>Eukaryota</taxon>
        <taxon>Viridiplantae</taxon>
        <taxon>Streptophyta</taxon>
        <taxon>Embryophyta</taxon>
        <taxon>Tracheophyta</taxon>
        <taxon>Spermatophyta</taxon>
        <taxon>Magnoliopsida</taxon>
        <taxon>eudicotyledons</taxon>
        <taxon>Gunneridae</taxon>
        <taxon>Pentapetalae</taxon>
        <taxon>rosids</taxon>
        <taxon>fabids</taxon>
        <taxon>Rosales</taxon>
        <taxon>Rhamnaceae</taxon>
        <taxon>rhamnoid group</taxon>
        <taxon>Rhamneae</taxon>
        <taxon>Rhamnella</taxon>
    </lineage>
</organism>
<sequence>MLSRTRYCWYMNSCKRQDCSYAHREEVKRLPTIAPYVTTSTTNTSPTTFVPNNNKNNNDNVFALNSVLVNPSSSTTTRNLSQKQTNFFNSEQSICSEIDLDGHDDEQSGNFDALNGYGVPFPEISMNNVQWGFSYNQQPDFSWVKVLVEDDHQPVGLVRESSLEEERLGEVNCVDSLFRVTSRGDSLKV</sequence>
<keyword evidence="2" id="KW-1185">Reference proteome</keyword>
<dbReference type="AlphaFoldDB" id="A0A8K0HCA8"/>
<name>A0A8K0HCA8_9ROSA</name>
<dbReference type="OrthoDB" id="410307at2759"/>
<reference evidence="1" key="1">
    <citation type="submission" date="2020-03" db="EMBL/GenBank/DDBJ databases">
        <title>A high-quality chromosome-level genome assembly of a woody plant with both climbing and erect habits, Rhamnella rubrinervis.</title>
        <authorList>
            <person name="Lu Z."/>
            <person name="Yang Y."/>
            <person name="Zhu X."/>
            <person name="Sun Y."/>
        </authorList>
    </citation>
    <scope>NUCLEOTIDE SEQUENCE</scope>
    <source>
        <strain evidence="1">BYM</strain>
        <tissue evidence="1">Leaf</tissue>
    </source>
</reference>
<evidence type="ECO:0000313" key="2">
    <source>
        <dbReference type="Proteomes" id="UP000796880"/>
    </source>
</evidence>
<gene>
    <name evidence="1" type="ORF">FNV43_RR10252</name>
</gene>
<dbReference type="EMBL" id="VOIH02000004">
    <property type="protein sequence ID" value="KAF3449523.1"/>
    <property type="molecule type" value="Genomic_DNA"/>
</dbReference>
<proteinExistence type="predicted"/>
<comment type="caution">
    <text evidence="1">The sequence shown here is derived from an EMBL/GenBank/DDBJ whole genome shotgun (WGS) entry which is preliminary data.</text>
</comment>
<evidence type="ECO:0000313" key="1">
    <source>
        <dbReference type="EMBL" id="KAF3449523.1"/>
    </source>
</evidence>
<accession>A0A8K0HCA8</accession>